<dbReference type="GO" id="GO:0003677">
    <property type="term" value="F:DNA binding"/>
    <property type="evidence" value="ECO:0007669"/>
    <property type="project" value="UniProtKB-KW"/>
</dbReference>
<feature type="domain" description="Response regulatory" evidence="9">
    <location>
        <begin position="2"/>
        <end position="118"/>
    </location>
</feature>
<dbReference type="SMART" id="SM00448">
    <property type="entry name" value="REC"/>
    <property type="match status" value="1"/>
</dbReference>
<dbReference type="SUPFAM" id="SSF46894">
    <property type="entry name" value="C-terminal effector domain of the bipartite response regulators"/>
    <property type="match status" value="1"/>
</dbReference>
<keyword evidence="3" id="KW-0805">Transcription regulation</keyword>
<dbReference type="EMBL" id="FQZS01000008">
    <property type="protein sequence ID" value="SHI79946.1"/>
    <property type="molecule type" value="Genomic_DNA"/>
</dbReference>
<keyword evidence="11" id="KW-1185">Reference proteome</keyword>
<dbReference type="GO" id="GO:0000160">
    <property type="term" value="P:phosphorelay signal transduction system"/>
    <property type="evidence" value="ECO:0007669"/>
    <property type="project" value="InterPro"/>
</dbReference>
<evidence type="ECO:0000256" key="4">
    <source>
        <dbReference type="ARBA" id="ARBA00023125"/>
    </source>
</evidence>
<dbReference type="PRINTS" id="PR00038">
    <property type="entry name" value="HTHLUXR"/>
</dbReference>
<dbReference type="InterPro" id="IPR000792">
    <property type="entry name" value="Tscrpt_reg_LuxR_C"/>
</dbReference>
<dbReference type="SMART" id="SM00421">
    <property type="entry name" value="HTH_LUXR"/>
    <property type="match status" value="1"/>
</dbReference>
<dbReference type="Pfam" id="PF00072">
    <property type="entry name" value="Response_reg"/>
    <property type="match status" value="1"/>
</dbReference>
<dbReference type="SUPFAM" id="SSF52172">
    <property type="entry name" value="CheY-like"/>
    <property type="match status" value="1"/>
</dbReference>
<dbReference type="PROSITE" id="PS50110">
    <property type="entry name" value="RESPONSE_REGULATORY"/>
    <property type="match status" value="1"/>
</dbReference>
<evidence type="ECO:0000259" key="8">
    <source>
        <dbReference type="PROSITE" id="PS50043"/>
    </source>
</evidence>
<dbReference type="Gene3D" id="3.40.50.2300">
    <property type="match status" value="1"/>
</dbReference>
<evidence type="ECO:0000259" key="9">
    <source>
        <dbReference type="PROSITE" id="PS50110"/>
    </source>
</evidence>
<proteinExistence type="predicted"/>
<gene>
    <name evidence="10" type="ORF">SAMN02745176_01391</name>
</gene>
<dbReference type="CDD" id="cd17535">
    <property type="entry name" value="REC_NarL-like"/>
    <property type="match status" value="1"/>
</dbReference>
<feature type="modified residue" description="4-aspartylphosphate" evidence="7">
    <location>
        <position position="53"/>
    </location>
</feature>
<evidence type="ECO:0000313" key="11">
    <source>
        <dbReference type="Proteomes" id="UP000184442"/>
    </source>
</evidence>
<name>A0A1M6E378_9FIRM</name>
<evidence type="ECO:0000256" key="3">
    <source>
        <dbReference type="ARBA" id="ARBA00023015"/>
    </source>
</evidence>
<organism evidence="10 11">
    <name type="scientific">Lutispora thermophila DSM 19022</name>
    <dbReference type="NCBI Taxonomy" id="1122184"/>
    <lineage>
        <taxon>Bacteria</taxon>
        <taxon>Bacillati</taxon>
        <taxon>Bacillota</taxon>
        <taxon>Clostridia</taxon>
        <taxon>Lutisporales</taxon>
        <taxon>Lutisporaceae</taxon>
        <taxon>Lutispora</taxon>
    </lineage>
</organism>
<dbReference type="Pfam" id="PF00196">
    <property type="entry name" value="GerE"/>
    <property type="match status" value="1"/>
</dbReference>
<keyword evidence="2 7" id="KW-0597">Phosphoprotein</keyword>
<dbReference type="STRING" id="1122184.SAMN02745176_01391"/>
<keyword evidence="4" id="KW-0238">DNA-binding</keyword>
<evidence type="ECO:0000313" key="10">
    <source>
        <dbReference type="EMBL" id="SHI79946.1"/>
    </source>
</evidence>
<dbReference type="InterPro" id="IPR058245">
    <property type="entry name" value="NreC/VraR/RcsB-like_REC"/>
</dbReference>
<dbReference type="CDD" id="cd06170">
    <property type="entry name" value="LuxR_C_like"/>
    <property type="match status" value="1"/>
</dbReference>
<dbReference type="InterPro" id="IPR016032">
    <property type="entry name" value="Sig_transdc_resp-reg_C-effctor"/>
</dbReference>
<sequence length="207" mass="23592">MKVLIVDDDALIRDSLKILLELEEDIEVIGAVSNGQEAYRFCLKEKPDVVLMDVRMPVMDGVLGTKLIKENFKDVKVIILTTFRDDEYIREAIKNGAEGYILKNQSSDSIIDCLRTVHKGNAVFQKDIAEVLTSMMEKEKKRKPDVDLTARETEVLKLISEGLSNKEISAKLYLSEGTVRNYVTALLEKLDLRDRTQLAIYYLKNFS</sequence>
<reference evidence="10 11" key="1">
    <citation type="submission" date="2016-11" db="EMBL/GenBank/DDBJ databases">
        <authorList>
            <person name="Jaros S."/>
            <person name="Januszkiewicz K."/>
            <person name="Wedrychowicz H."/>
        </authorList>
    </citation>
    <scope>NUCLEOTIDE SEQUENCE [LARGE SCALE GENOMIC DNA]</scope>
    <source>
        <strain evidence="10 11">DSM 19022</strain>
    </source>
</reference>
<dbReference type="Proteomes" id="UP000184442">
    <property type="component" value="Unassembled WGS sequence"/>
</dbReference>
<dbReference type="GO" id="GO:0006355">
    <property type="term" value="P:regulation of DNA-templated transcription"/>
    <property type="evidence" value="ECO:0007669"/>
    <property type="project" value="InterPro"/>
</dbReference>
<accession>A0A1M6E378</accession>
<dbReference type="PROSITE" id="PS00622">
    <property type="entry name" value="HTH_LUXR_1"/>
    <property type="match status" value="1"/>
</dbReference>
<evidence type="ECO:0000256" key="1">
    <source>
        <dbReference type="ARBA" id="ARBA00018672"/>
    </source>
</evidence>
<keyword evidence="5" id="KW-0804">Transcription</keyword>
<dbReference type="InterPro" id="IPR011006">
    <property type="entry name" value="CheY-like_superfamily"/>
</dbReference>
<dbReference type="RefSeq" id="WP_073025509.1">
    <property type="nucleotide sequence ID" value="NZ_FQZS01000008.1"/>
</dbReference>
<dbReference type="InterPro" id="IPR039420">
    <property type="entry name" value="WalR-like"/>
</dbReference>
<comment type="function">
    <text evidence="6">May play the central regulatory role in sporulation. It may be an element of the effector pathway responsible for the activation of sporulation genes in response to nutritional stress. Spo0A may act in concert with spo0H (a sigma factor) to control the expression of some genes that are critical to the sporulation process.</text>
</comment>
<evidence type="ECO:0000256" key="6">
    <source>
        <dbReference type="ARBA" id="ARBA00024867"/>
    </source>
</evidence>
<dbReference type="OrthoDB" id="9779069at2"/>
<dbReference type="PANTHER" id="PTHR43214:SF40">
    <property type="entry name" value="TRANSCRIPTIONAL REGULATORY PROTEIN LNRK"/>
    <property type="match status" value="1"/>
</dbReference>
<protein>
    <recommendedName>
        <fullName evidence="1">Stage 0 sporulation protein A homolog</fullName>
    </recommendedName>
</protein>
<dbReference type="AlphaFoldDB" id="A0A1M6E378"/>
<feature type="domain" description="HTH luxR-type" evidence="8">
    <location>
        <begin position="141"/>
        <end position="206"/>
    </location>
</feature>
<dbReference type="InterPro" id="IPR001789">
    <property type="entry name" value="Sig_transdc_resp-reg_receiver"/>
</dbReference>
<dbReference type="PROSITE" id="PS50043">
    <property type="entry name" value="HTH_LUXR_2"/>
    <property type="match status" value="1"/>
</dbReference>
<evidence type="ECO:0000256" key="7">
    <source>
        <dbReference type="PROSITE-ProRule" id="PRU00169"/>
    </source>
</evidence>
<dbReference type="PANTHER" id="PTHR43214">
    <property type="entry name" value="TWO-COMPONENT RESPONSE REGULATOR"/>
    <property type="match status" value="1"/>
</dbReference>
<evidence type="ECO:0000256" key="2">
    <source>
        <dbReference type="ARBA" id="ARBA00022553"/>
    </source>
</evidence>
<evidence type="ECO:0000256" key="5">
    <source>
        <dbReference type="ARBA" id="ARBA00023163"/>
    </source>
</evidence>